<name>A0ABR0SAR8_9HYPO</name>
<feature type="transmembrane region" description="Helical" evidence="7">
    <location>
        <begin position="283"/>
        <end position="300"/>
    </location>
</feature>
<evidence type="ECO:0000256" key="4">
    <source>
        <dbReference type="ARBA" id="ARBA00022989"/>
    </source>
</evidence>
<dbReference type="SUPFAM" id="SSF103473">
    <property type="entry name" value="MFS general substrate transporter"/>
    <property type="match status" value="1"/>
</dbReference>
<keyword evidence="2" id="KW-0813">Transport</keyword>
<dbReference type="Gene3D" id="1.20.1250.20">
    <property type="entry name" value="MFS general substrate transporter like domains"/>
    <property type="match status" value="2"/>
</dbReference>
<sequence length="460" mass="51462">MEKYEIADSSALSENSGDNSPIEKTSGDDVETNAFSPSQTARLLKKMDLNLLPFLALLYLLSFLDRSNIGNAKIAGLEKDLKMTGAEDYNTAVAIFFPLYILSEVPSNILMKRLRPSSWLPSIMVACVTTWYKRNECGTRIAVFFSTATLAGAFGGLLARGIMEMEGIGGKHGWAWIFILEGLVTFIVAIAAYFAMHDYPDTAKFLTQPERQEVLRRLEEDRSALSDRYDIKFVKDALKDWKVWVNMLATAGIYTALYSVSFFMPTIVANLGYSRESAQLMTVPPYFAACFVTICCGIMADRHGQRGVYMMCSCTVAIIGFVILATVKNHHGVKYFACFLITTGVYPNIPQQSAWTGNNLGGTTKRAVGMAMQTSMGNLGGLISGYIFRKRDAPGYVTAHIVLSCMMGMTLLLSAYMRWWLRKENARRDREYKSPSEYTPEEMELECDKGDDATFFRYTF</sequence>
<comment type="subcellular location">
    <subcellularLocation>
        <location evidence="1">Membrane</location>
        <topology evidence="1">Multi-pass membrane protein</topology>
    </subcellularLocation>
</comment>
<feature type="transmembrane region" description="Helical" evidence="7">
    <location>
        <begin position="400"/>
        <end position="421"/>
    </location>
</feature>
<gene>
    <name evidence="8" type="ORF">PT974_10771</name>
</gene>
<comment type="caution">
    <text evidence="8">The sequence shown here is derived from an EMBL/GenBank/DDBJ whole genome shotgun (WGS) entry which is preliminary data.</text>
</comment>
<feature type="transmembrane region" description="Helical" evidence="7">
    <location>
        <begin position="243"/>
        <end position="263"/>
    </location>
</feature>
<reference evidence="8 9" key="1">
    <citation type="submission" date="2024-01" db="EMBL/GenBank/DDBJ databases">
        <title>Complete genome of Cladobotryum mycophilum ATHUM6906.</title>
        <authorList>
            <person name="Christinaki A.C."/>
            <person name="Myridakis A.I."/>
            <person name="Kouvelis V.N."/>
        </authorList>
    </citation>
    <scope>NUCLEOTIDE SEQUENCE [LARGE SCALE GENOMIC DNA]</scope>
    <source>
        <strain evidence="8 9">ATHUM6906</strain>
    </source>
</reference>
<feature type="transmembrane region" description="Helical" evidence="7">
    <location>
        <begin position="307"/>
        <end position="327"/>
    </location>
</feature>
<keyword evidence="4 7" id="KW-1133">Transmembrane helix</keyword>
<dbReference type="InterPro" id="IPR036259">
    <property type="entry name" value="MFS_trans_sf"/>
</dbReference>
<proteinExistence type="predicted"/>
<dbReference type="PANTHER" id="PTHR43791">
    <property type="entry name" value="PERMEASE-RELATED"/>
    <property type="match status" value="1"/>
</dbReference>
<feature type="compositionally biased region" description="Polar residues" evidence="6">
    <location>
        <begin position="10"/>
        <end position="23"/>
    </location>
</feature>
<dbReference type="EMBL" id="JAVFKD010000015">
    <property type="protein sequence ID" value="KAK5989262.1"/>
    <property type="molecule type" value="Genomic_DNA"/>
</dbReference>
<organism evidence="8 9">
    <name type="scientific">Cladobotryum mycophilum</name>
    <dbReference type="NCBI Taxonomy" id="491253"/>
    <lineage>
        <taxon>Eukaryota</taxon>
        <taxon>Fungi</taxon>
        <taxon>Dikarya</taxon>
        <taxon>Ascomycota</taxon>
        <taxon>Pezizomycotina</taxon>
        <taxon>Sordariomycetes</taxon>
        <taxon>Hypocreomycetidae</taxon>
        <taxon>Hypocreales</taxon>
        <taxon>Hypocreaceae</taxon>
        <taxon>Cladobotryum</taxon>
    </lineage>
</organism>
<evidence type="ECO:0000256" key="3">
    <source>
        <dbReference type="ARBA" id="ARBA00022692"/>
    </source>
</evidence>
<feature type="region of interest" description="Disordered" evidence="6">
    <location>
        <begin position="1"/>
        <end position="33"/>
    </location>
</feature>
<evidence type="ECO:0000256" key="6">
    <source>
        <dbReference type="SAM" id="MobiDB-lite"/>
    </source>
</evidence>
<protein>
    <submittedName>
        <fullName evidence="8">Transporter</fullName>
    </submittedName>
</protein>
<dbReference type="Proteomes" id="UP001338125">
    <property type="component" value="Unassembled WGS sequence"/>
</dbReference>
<evidence type="ECO:0000256" key="7">
    <source>
        <dbReference type="SAM" id="Phobius"/>
    </source>
</evidence>
<evidence type="ECO:0000313" key="9">
    <source>
        <dbReference type="Proteomes" id="UP001338125"/>
    </source>
</evidence>
<feature type="transmembrane region" description="Helical" evidence="7">
    <location>
        <begin position="174"/>
        <end position="196"/>
    </location>
</feature>
<dbReference type="PANTHER" id="PTHR43791:SF57">
    <property type="entry name" value="MAJOR FACILITATOR SUPERFAMILY (MFS) PROFILE DOMAIN-CONTAINING PROTEIN"/>
    <property type="match status" value="1"/>
</dbReference>
<evidence type="ECO:0000313" key="8">
    <source>
        <dbReference type="EMBL" id="KAK5989262.1"/>
    </source>
</evidence>
<dbReference type="InterPro" id="IPR011701">
    <property type="entry name" value="MFS"/>
</dbReference>
<feature type="transmembrane region" description="Helical" evidence="7">
    <location>
        <begin position="141"/>
        <end position="162"/>
    </location>
</feature>
<evidence type="ECO:0000256" key="2">
    <source>
        <dbReference type="ARBA" id="ARBA00022448"/>
    </source>
</evidence>
<keyword evidence="9" id="KW-1185">Reference proteome</keyword>
<evidence type="ECO:0000256" key="5">
    <source>
        <dbReference type="ARBA" id="ARBA00023136"/>
    </source>
</evidence>
<keyword evidence="5 7" id="KW-0472">Membrane</keyword>
<accession>A0ABR0SAR8</accession>
<evidence type="ECO:0000256" key="1">
    <source>
        <dbReference type="ARBA" id="ARBA00004141"/>
    </source>
</evidence>
<keyword evidence="3 7" id="KW-0812">Transmembrane</keyword>
<dbReference type="Pfam" id="PF07690">
    <property type="entry name" value="MFS_1"/>
    <property type="match status" value="1"/>
</dbReference>